<sequence length="473" mass="50707">MNLWGLLTTVLATFASMQAGVIDHDQVVPFAQPTPTSISQTAAINFKPQLHITNGCHPYPAVDADGNTSGGLNPTGSSVPAAKAQATVTRSTAARPGFGHRHDWEHVVVWLKNPAVSSPEILAVSTSSHSGYTVYYPPDSSYLDGNSAKIDYYSVLLINHAFRMTSDAGETQDLIMWDQMTDAARTALENTDFGDANVPFKDANFQTKLANAWLIPEPASPGKDQPIQVVTKLTATMKLVSIVIAALASLASVSGDVISHDLVVPFAQPTPTTDLQKAAVKYKPQIHISNGCHPYPAVDKNGNTSGGLNPTGGESAKCKGSGYGSQVYGRAVKYQGVYAFMYSWYMPKDETLNGLGHRHDWEACVVWVDDIAASSPKIVALSASAHSGYNKYYPPSSSYFSGNSAKIDYSSSYIVIDHSLSATSTAGETQPLIMWDQLTDAARTALENTDFGSANVPFKDANFQTKLGNAYYA</sequence>
<evidence type="ECO:0000313" key="7">
    <source>
        <dbReference type="Proteomes" id="UP001165083"/>
    </source>
</evidence>
<dbReference type="AlphaFoldDB" id="A0A9W6TMQ6"/>
<organism evidence="6 7">
    <name type="scientific">Phytophthora lilii</name>
    <dbReference type="NCBI Taxonomy" id="2077276"/>
    <lineage>
        <taxon>Eukaryota</taxon>
        <taxon>Sar</taxon>
        <taxon>Stramenopiles</taxon>
        <taxon>Oomycota</taxon>
        <taxon>Peronosporomycetes</taxon>
        <taxon>Peronosporales</taxon>
        <taxon>Peronosporaceae</taxon>
        <taxon>Phytophthora</taxon>
    </lineage>
</organism>
<dbReference type="PANTHER" id="PTHR33657">
    <property type="entry name" value="DOMAIN PROTEIN, PUTATIVE (AFU_ORTHOLOGUE AFUA_5G00600)-RELATED"/>
    <property type="match status" value="1"/>
</dbReference>
<gene>
    <name evidence="6" type="ORF">Plil01_000572600</name>
</gene>
<accession>A0A9W6TMQ6</accession>
<evidence type="ECO:0000256" key="3">
    <source>
        <dbReference type="ARBA" id="ARBA00022525"/>
    </source>
</evidence>
<dbReference type="EMBL" id="BSXW01000244">
    <property type="protein sequence ID" value="GMF16200.1"/>
    <property type="molecule type" value="Genomic_DNA"/>
</dbReference>
<evidence type="ECO:0000256" key="5">
    <source>
        <dbReference type="SAM" id="SignalP"/>
    </source>
</evidence>
<keyword evidence="3" id="KW-0964">Secreted</keyword>
<keyword evidence="7" id="KW-1185">Reference proteome</keyword>
<name>A0A9W6TMQ6_9STRA</name>
<dbReference type="PANTHER" id="PTHR33657:SF8">
    <property type="entry name" value="DOMAIN PROTEIN, PUTATIVE (AFU_ORTHOLOGUE AFUA_5G00600)-RELATED"/>
    <property type="match status" value="1"/>
</dbReference>
<dbReference type="OrthoDB" id="147163at2759"/>
<reference evidence="6" key="1">
    <citation type="submission" date="2023-04" db="EMBL/GenBank/DDBJ databases">
        <title>Phytophthora lilii NBRC 32176.</title>
        <authorList>
            <person name="Ichikawa N."/>
            <person name="Sato H."/>
            <person name="Tonouchi N."/>
        </authorList>
    </citation>
    <scope>NUCLEOTIDE SEQUENCE</scope>
    <source>
        <strain evidence="6">NBRC 32176</strain>
    </source>
</reference>
<dbReference type="Pfam" id="PF05630">
    <property type="entry name" value="NPP1"/>
    <property type="match status" value="3"/>
</dbReference>
<protein>
    <submittedName>
        <fullName evidence="6">Unnamed protein product</fullName>
    </submittedName>
</protein>
<keyword evidence="5" id="KW-0732">Signal</keyword>
<evidence type="ECO:0000313" key="6">
    <source>
        <dbReference type="EMBL" id="GMF16200.1"/>
    </source>
</evidence>
<feature type="signal peptide" evidence="5">
    <location>
        <begin position="1"/>
        <end position="19"/>
    </location>
</feature>
<keyword evidence="4" id="KW-0843">Virulence</keyword>
<comment type="caution">
    <text evidence="6">The sequence shown here is derived from an EMBL/GenBank/DDBJ whole genome shotgun (WGS) entry which is preliminary data.</text>
</comment>
<evidence type="ECO:0000256" key="1">
    <source>
        <dbReference type="ARBA" id="ARBA00004613"/>
    </source>
</evidence>
<comment type="subcellular location">
    <subcellularLocation>
        <location evidence="1">Secreted</location>
    </subcellularLocation>
</comment>
<proteinExistence type="inferred from homology"/>
<dbReference type="InterPro" id="IPR008701">
    <property type="entry name" value="NPP1"/>
</dbReference>
<dbReference type="GO" id="GO:0005576">
    <property type="term" value="C:extracellular region"/>
    <property type="evidence" value="ECO:0007669"/>
    <property type="project" value="UniProtKB-SubCell"/>
</dbReference>
<dbReference type="Proteomes" id="UP001165083">
    <property type="component" value="Unassembled WGS sequence"/>
</dbReference>
<evidence type="ECO:0000256" key="2">
    <source>
        <dbReference type="ARBA" id="ARBA00009520"/>
    </source>
</evidence>
<feature type="chain" id="PRO_5040783962" evidence="5">
    <location>
        <begin position="20"/>
        <end position="473"/>
    </location>
</feature>
<comment type="similarity">
    <text evidence="2">Belongs to the Necrosis inducing protein (NPP1) family.</text>
</comment>
<evidence type="ECO:0000256" key="4">
    <source>
        <dbReference type="ARBA" id="ARBA00023026"/>
    </source>
</evidence>